<dbReference type="Proteomes" id="UP000887572">
    <property type="component" value="Unplaced"/>
</dbReference>
<evidence type="ECO:0000313" key="2">
    <source>
        <dbReference type="WBParaSite" id="Gr19_v10_g2452.t1"/>
    </source>
</evidence>
<dbReference type="AlphaFoldDB" id="A0A914HKZ1"/>
<proteinExistence type="predicted"/>
<dbReference type="WBParaSite" id="Gr19_v10_g2452.t1">
    <property type="protein sequence ID" value="Gr19_v10_g2452.t1"/>
    <property type="gene ID" value="Gr19_v10_g2452"/>
</dbReference>
<evidence type="ECO:0000313" key="1">
    <source>
        <dbReference type="Proteomes" id="UP000887572"/>
    </source>
</evidence>
<organism evidence="1 2">
    <name type="scientific">Globodera rostochiensis</name>
    <name type="common">Golden nematode worm</name>
    <name type="synonym">Heterodera rostochiensis</name>
    <dbReference type="NCBI Taxonomy" id="31243"/>
    <lineage>
        <taxon>Eukaryota</taxon>
        <taxon>Metazoa</taxon>
        <taxon>Ecdysozoa</taxon>
        <taxon>Nematoda</taxon>
        <taxon>Chromadorea</taxon>
        <taxon>Rhabditida</taxon>
        <taxon>Tylenchina</taxon>
        <taxon>Tylenchomorpha</taxon>
        <taxon>Tylenchoidea</taxon>
        <taxon>Heteroderidae</taxon>
        <taxon>Heteroderinae</taxon>
        <taxon>Globodera</taxon>
    </lineage>
</organism>
<name>A0A914HKZ1_GLORO</name>
<accession>A0A914HKZ1</accession>
<sequence>MEPHILRTLAPTATSRVAFLASVFRGVVRWSEAYKWRLEDAHEPPAPRRDRGVGILCMSSRQKQDLLCALHLQLLFPDHRTQYDIEEAKDEV</sequence>
<protein>
    <submittedName>
        <fullName evidence="2">Uncharacterized protein</fullName>
    </submittedName>
</protein>
<keyword evidence="1" id="KW-1185">Reference proteome</keyword>
<reference evidence="2" key="1">
    <citation type="submission" date="2022-11" db="UniProtKB">
        <authorList>
            <consortium name="WormBaseParasite"/>
        </authorList>
    </citation>
    <scope>IDENTIFICATION</scope>
</reference>